<dbReference type="OrthoDB" id="8563484at2"/>
<sequence>MPAEVLLVSIVRALVEVALLSLLAQGVVGLLAGAARGSNPVYRLLSIISSPARRLVRGLCPRVILDRHVPWLTAAVLFWLWIALAYAKRLMCAAPGGGC</sequence>
<keyword evidence="1" id="KW-0812">Transmembrane</keyword>
<dbReference type="Proteomes" id="UP000480275">
    <property type="component" value="Unassembled WGS sequence"/>
</dbReference>
<evidence type="ECO:0000313" key="2">
    <source>
        <dbReference type="EMBL" id="MQY50235.1"/>
    </source>
</evidence>
<comment type="caution">
    <text evidence="2">The sequence shown here is derived from an EMBL/GenBank/DDBJ whole genome shotgun (WGS) entry which is preliminary data.</text>
</comment>
<organism evidence="2 3">
    <name type="scientific">Rhodocyclus tenuis</name>
    <name type="common">Rhodospirillum tenue</name>
    <dbReference type="NCBI Taxonomy" id="1066"/>
    <lineage>
        <taxon>Bacteria</taxon>
        <taxon>Pseudomonadati</taxon>
        <taxon>Pseudomonadota</taxon>
        <taxon>Betaproteobacteria</taxon>
        <taxon>Rhodocyclales</taxon>
        <taxon>Rhodocyclaceae</taxon>
        <taxon>Rhodocyclus</taxon>
    </lineage>
</organism>
<name>A0A6L5JS79_RHOTE</name>
<reference evidence="2 3" key="1">
    <citation type="submission" date="2019-10" db="EMBL/GenBank/DDBJ databases">
        <title>Whole-genome sequence of the purple nonsulfur photosynthetic bacterium Rhodocyclus tenuis.</title>
        <authorList>
            <person name="Kyndt J.A."/>
            <person name="Meyer T.E."/>
        </authorList>
    </citation>
    <scope>NUCLEOTIDE SEQUENCE [LARGE SCALE GENOMIC DNA]</scope>
    <source>
        <strain evidence="2 3">DSM 110</strain>
    </source>
</reference>
<dbReference type="EMBL" id="WIXJ01000001">
    <property type="protein sequence ID" value="MQY50235.1"/>
    <property type="molecule type" value="Genomic_DNA"/>
</dbReference>
<gene>
    <name evidence="2" type="ORF">GHK24_00355</name>
</gene>
<protein>
    <recommendedName>
        <fullName evidence="4">YggT family protein</fullName>
    </recommendedName>
</protein>
<keyword evidence="1" id="KW-1133">Transmembrane helix</keyword>
<evidence type="ECO:0000256" key="1">
    <source>
        <dbReference type="SAM" id="Phobius"/>
    </source>
</evidence>
<accession>A0A6L5JS79</accession>
<proteinExistence type="predicted"/>
<evidence type="ECO:0000313" key="3">
    <source>
        <dbReference type="Proteomes" id="UP000480275"/>
    </source>
</evidence>
<feature type="transmembrane region" description="Helical" evidence="1">
    <location>
        <begin position="69"/>
        <end position="87"/>
    </location>
</feature>
<evidence type="ECO:0008006" key="4">
    <source>
        <dbReference type="Google" id="ProtNLM"/>
    </source>
</evidence>
<dbReference type="AlphaFoldDB" id="A0A6L5JS79"/>
<feature type="transmembrane region" description="Helical" evidence="1">
    <location>
        <begin position="12"/>
        <end position="35"/>
    </location>
</feature>
<keyword evidence="1" id="KW-0472">Membrane</keyword>